<evidence type="ECO:0000313" key="2">
    <source>
        <dbReference type="EMBL" id="SHK36130.1"/>
    </source>
</evidence>
<evidence type="ECO:0000313" key="3">
    <source>
        <dbReference type="Proteomes" id="UP000184082"/>
    </source>
</evidence>
<protein>
    <submittedName>
        <fullName evidence="2">Uncharacterized protein</fullName>
    </submittedName>
</protein>
<keyword evidence="1" id="KW-0812">Transmembrane</keyword>
<feature type="transmembrane region" description="Helical" evidence="1">
    <location>
        <begin position="70"/>
        <end position="91"/>
    </location>
</feature>
<keyword evidence="3" id="KW-1185">Reference proteome</keyword>
<dbReference type="EMBL" id="FRAJ01000015">
    <property type="protein sequence ID" value="SHK36130.1"/>
    <property type="molecule type" value="Genomic_DNA"/>
</dbReference>
<organism evidence="2 3">
    <name type="scientific">Caminicella sporogenes DSM 14501</name>
    <dbReference type="NCBI Taxonomy" id="1121266"/>
    <lineage>
        <taxon>Bacteria</taxon>
        <taxon>Bacillati</taxon>
        <taxon>Bacillota</taxon>
        <taxon>Clostridia</taxon>
        <taxon>Peptostreptococcales</taxon>
        <taxon>Caminicellaceae</taxon>
        <taxon>Caminicella</taxon>
    </lineage>
</organism>
<name>A0A1M6RUP7_9FIRM</name>
<feature type="transmembrane region" description="Helical" evidence="1">
    <location>
        <begin position="97"/>
        <end position="120"/>
    </location>
</feature>
<gene>
    <name evidence="2" type="ORF">SAMN02745883_01888</name>
</gene>
<proteinExistence type="predicted"/>
<evidence type="ECO:0000256" key="1">
    <source>
        <dbReference type="SAM" id="Phobius"/>
    </source>
</evidence>
<keyword evidence="1" id="KW-0472">Membrane</keyword>
<dbReference type="RefSeq" id="WP_072967903.1">
    <property type="nucleotide sequence ID" value="NZ_FRAJ01000015.1"/>
</dbReference>
<sequence>MFNIIATFSNILDVKKLIKILKKIPKVKGHILVINKAQTSTADETYISSVLIKRTREIAKLKLDDTKKGIIFGAIIGGLSSLTAVLINISLLHISTLAFIGICAIIFYGATVGAIIGLLISNIIRKYDEKNFCGEITLIIKEVDDNVKNIVIDKIKEYNPTKLNIY</sequence>
<dbReference type="AlphaFoldDB" id="A0A1M6RUP7"/>
<keyword evidence="1" id="KW-1133">Transmembrane helix</keyword>
<dbReference type="Proteomes" id="UP000184082">
    <property type="component" value="Unassembled WGS sequence"/>
</dbReference>
<accession>A0A1M6RUP7</accession>
<reference evidence="2 3" key="1">
    <citation type="submission" date="2016-11" db="EMBL/GenBank/DDBJ databases">
        <authorList>
            <person name="Jaros S."/>
            <person name="Januszkiewicz K."/>
            <person name="Wedrychowicz H."/>
        </authorList>
    </citation>
    <scope>NUCLEOTIDE SEQUENCE [LARGE SCALE GENOMIC DNA]</scope>
    <source>
        <strain evidence="2 3">DSM 14501</strain>
    </source>
</reference>